<evidence type="ECO:0000313" key="2">
    <source>
        <dbReference type="EMBL" id="SUD49517.1"/>
    </source>
</evidence>
<dbReference type="Proteomes" id="UP000255467">
    <property type="component" value="Unassembled WGS sequence"/>
</dbReference>
<reference evidence="2 3" key="1">
    <citation type="submission" date="2018-06" db="EMBL/GenBank/DDBJ databases">
        <authorList>
            <consortium name="Pathogen Informatics"/>
            <person name="Doyle S."/>
        </authorList>
    </citation>
    <scope>NUCLEOTIDE SEQUENCE [LARGE SCALE GENOMIC DNA]</scope>
    <source>
        <strain evidence="2 3">NCTC1934</strain>
    </source>
</reference>
<name>A0A379JLM9_9NOCA</name>
<dbReference type="RefSeq" id="WP_147287250.1">
    <property type="nucleotide sequence ID" value="NZ_UGRY01000008.1"/>
</dbReference>
<proteinExistence type="predicted"/>
<dbReference type="AlphaFoldDB" id="A0A379JLM9"/>
<sequence length="334" mass="38210">MVRHDAKAKKARRSRAEAHELPYKTAYDADPRRSPLTTVSAEHQPITVMLPSTPDASNITVVYRQLSIPRDALYADMDWFSHEVAVTHSYPGAATGTWRLNLAAWGQHGQAWLMMPWPDVHPDAVFEIWHTDKEKRLGSCTGRQLLDLWAPQNLTAECERDPELIDVSSLLSVRVESRHEWPTFVIGCVWFNDDPDDVYQLHCTRCRYGIGLGPWEYAFEDALEHNDYHAESPRGEELPRPADALSEQHEQIADRLIDLVDAFHRRAEHAEQRDEFVPAEFTASVETEARALGEQLHIEGGPDLMRKVGRRVAAQVDVPRYLDFWWSGIGTWRA</sequence>
<protein>
    <submittedName>
        <fullName evidence="2">Uncharacterized protein</fullName>
    </submittedName>
</protein>
<feature type="compositionally biased region" description="Basic residues" evidence="1">
    <location>
        <begin position="1"/>
        <end position="13"/>
    </location>
</feature>
<feature type="compositionally biased region" description="Basic and acidic residues" evidence="1">
    <location>
        <begin position="14"/>
        <end position="33"/>
    </location>
</feature>
<keyword evidence="3" id="KW-1185">Reference proteome</keyword>
<dbReference type="EMBL" id="UGRY01000008">
    <property type="protein sequence ID" value="SUD49517.1"/>
    <property type="molecule type" value="Genomic_DNA"/>
</dbReference>
<evidence type="ECO:0000313" key="3">
    <source>
        <dbReference type="Proteomes" id="UP000255467"/>
    </source>
</evidence>
<evidence type="ECO:0000256" key="1">
    <source>
        <dbReference type="SAM" id="MobiDB-lite"/>
    </source>
</evidence>
<feature type="region of interest" description="Disordered" evidence="1">
    <location>
        <begin position="1"/>
        <end position="34"/>
    </location>
</feature>
<gene>
    <name evidence="2" type="ORF">NCTC1934_06871</name>
</gene>
<dbReference type="OrthoDB" id="4576905at2"/>
<accession>A0A379JLM9</accession>
<organism evidence="2 3">
    <name type="scientific">Nocardia otitidiscaviarum</name>
    <dbReference type="NCBI Taxonomy" id="1823"/>
    <lineage>
        <taxon>Bacteria</taxon>
        <taxon>Bacillati</taxon>
        <taxon>Actinomycetota</taxon>
        <taxon>Actinomycetes</taxon>
        <taxon>Mycobacteriales</taxon>
        <taxon>Nocardiaceae</taxon>
        <taxon>Nocardia</taxon>
    </lineage>
</organism>